<evidence type="ECO:0000313" key="7">
    <source>
        <dbReference type="EMBL" id="CAD7702676.1"/>
    </source>
</evidence>
<dbReference type="OrthoDB" id="1735926at2759"/>
<feature type="compositionally biased region" description="Polar residues" evidence="5">
    <location>
        <begin position="1"/>
        <end position="13"/>
    </location>
</feature>
<dbReference type="Gene3D" id="1.20.120.290">
    <property type="entry name" value="Oxygen-evolving enhancer protein 3 (PsbQ), four-helix up-down bundle"/>
    <property type="match status" value="1"/>
</dbReference>
<dbReference type="EMBL" id="CAJHUC010001908">
    <property type="protein sequence ID" value="CAD7702676.1"/>
    <property type="molecule type" value="Genomic_DNA"/>
</dbReference>
<dbReference type="InterPro" id="IPR044665">
    <property type="entry name" value="E_coli_cyclophilin_A-like"/>
</dbReference>
<dbReference type="InterPro" id="IPR023222">
    <property type="entry name" value="PsbQ-like_dom_sf"/>
</dbReference>
<dbReference type="CDD" id="cd01924">
    <property type="entry name" value="cyclophilin_TLP40_like"/>
    <property type="match status" value="1"/>
</dbReference>
<dbReference type="PROSITE" id="PS50072">
    <property type="entry name" value="CSA_PPIASE_2"/>
    <property type="match status" value="1"/>
</dbReference>
<proteinExistence type="predicted"/>
<name>A0A8S1J656_9CHLO</name>
<dbReference type="GO" id="GO:0003755">
    <property type="term" value="F:peptidyl-prolyl cis-trans isomerase activity"/>
    <property type="evidence" value="ECO:0007669"/>
    <property type="project" value="UniProtKB-KW"/>
</dbReference>
<evidence type="ECO:0000256" key="5">
    <source>
        <dbReference type="SAM" id="MobiDB-lite"/>
    </source>
</evidence>
<gene>
    <name evidence="7" type="ORF">OSTQU699_LOCUS8033</name>
</gene>
<evidence type="ECO:0000259" key="6">
    <source>
        <dbReference type="PROSITE" id="PS50072"/>
    </source>
</evidence>
<evidence type="ECO:0000256" key="1">
    <source>
        <dbReference type="ARBA" id="ARBA00013194"/>
    </source>
</evidence>
<feature type="region of interest" description="Disordered" evidence="5">
    <location>
        <begin position="1"/>
        <end position="25"/>
    </location>
</feature>
<keyword evidence="2" id="KW-0793">Thylakoid</keyword>
<dbReference type="Pfam" id="PF21329">
    <property type="entry name" value="CYP38_PsbQ-like"/>
    <property type="match status" value="1"/>
</dbReference>
<evidence type="ECO:0000256" key="3">
    <source>
        <dbReference type="ARBA" id="ARBA00023110"/>
    </source>
</evidence>
<accession>A0A8S1J656</accession>
<protein>
    <recommendedName>
        <fullName evidence="1">peptidylprolyl isomerase</fullName>
        <ecNumber evidence="1">5.2.1.8</ecNumber>
    </recommendedName>
</protein>
<dbReference type="EC" id="5.2.1.8" evidence="1"/>
<keyword evidence="8" id="KW-1185">Reference proteome</keyword>
<feature type="domain" description="PPIase cyclophilin-type" evidence="6">
    <location>
        <begin position="188"/>
        <end position="383"/>
    </location>
</feature>
<evidence type="ECO:0000256" key="2">
    <source>
        <dbReference type="ARBA" id="ARBA00023078"/>
    </source>
</evidence>
<comment type="caution">
    <text evidence="7">The sequence shown here is derived from an EMBL/GenBank/DDBJ whole genome shotgun (WGS) entry which is preliminary data.</text>
</comment>
<evidence type="ECO:0000313" key="8">
    <source>
        <dbReference type="Proteomes" id="UP000708148"/>
    </source>
</evidence>
<organism evidence="7 8">
    <name type="scientific">Ostreobium quekettii</name>
    <dbReference type="NCBI Taxonomy" id="121088"/>
    <lineage>
        <taxon>Eukaryota</taxon>
        <taxon>Viridiplantae</taxon>
        <taxon>Chlorophyta</taxon>
        <taxon>core chlorophytes</taxon>
        <taxon>Ulvophyceae</taxon>
        <taxon>TCBD clade</taxon>
        <taxon>Bryopsidales</taxon>
        <taxon>Ostreobineae</taxon>
        <taxon>Ostreobiaceae</taxon>
        <taxon>Ostreobium</taxon>
    </lineage>
</organism>
<keyword evidence="3" id="KW-0697">Rotamase</keyword>
<reference evidence="7" key="1">
    <citation type="submission" date="2020-12" db="EMBL/GenBank/DDBJ databases">
        <authorList>
            <person name="Iha C."/>
        </authorList>
    </citation>
    <scope>NUCLEOTIDE SEQUENCE</scope>
</reference>
<dbReference type="InterPro" id="IPR002130">
    <property type="entry name" value="Cyclophilin-type_PPIase_dom"/>
</dbReference>
<dbReference type="AlphaFoldDB" id="A0A8S1J656"/>
<dbReference type="Proteomes" id="UP000708148">
    <property type="component" value="Unassembled WGS sequence"/>
</dbReference>
<keyword evidence="4" id="KW-0413">Isomerase</keyword>
<dbReference type="Pfam" id="PF00160">
    <property type="entry name" value="Pro_isomerase"/>
    <property type="match status" value="1"/>
</dbReference>
<evidence type="ECO:0000256" key="4">
    <source>
        <dbReference type="ARBA" id="ARBA00023235"/>
    </source>
</evidence>
<dbReference type="Gene3D" id="2.40.100.10">
    <property type="entry name" value="Cyclophilin-like"/>
    <property type="match status" value="1"/>
</dbReference>
<dbReference type="SUPFAM" id="SSF50891">
    <property type="entry name" value="Cyclophilin-like"/>
    <property type="match status" value="1"/>
</dbReference>
<dbReference type="PANTHER" id="PTHR43246">
    <property type="entry name" value="PEPTIDYL-PROLYL CIS-TRANS ISOMERASE CYP38, CHLOROPLASTIC"/>
    <property type="match status" value="1"/>
</dbReference>
<dbReference type="InterPro" id="IPR048563">
    <property type="entry name" value="CYP38_PsbQ-like"/>
</dbReference>
<dbReference type="SUPFAM" id="SSF101112">
    <property type="entry name" value="Oxygen-evolving enhancer protein 3"/>
    <property type="match status" value="1"/>
</dbReference>
<sequence length="383" mass="41659">MRGSTMNAITSHPQAKKEPQCPKTPATRLPACAADFWPGAAVSSHGIVLVLLPFGLLMKFVTVQKGLEDISEGLRVPGSKAFPIVMKAARGSASALDRGKDKIVASLPPNQKATGLGELDKLQNGFPILFDAIQDKDKDEIFVQQQELLNHVGNIEEAMVKGFPFEVPSEYNYLPQLKGRATLEMKVSFKDSPKGDKSGVMTLVCDGLSAPVSAGNFVDLVQKKFYNGMEIQRADGFVVQTGRPDKGDGYVGPSGEVRRIPLEIHVEGDKEPIYELTLEDIGRFNEQPLLPFNAYGTMAMARSEFENNSASSQVFFLLKESELTPSSANLLDGRYAVFGYIVEGQDYLGEMHVGDKIDYIKVLDGAQFLQPGSGQAPQAEPEA</sequence>
<dbReference type="InterPro" id="IPR029000">
    <property type="entry name" value="Cyclophilin-like_dom_sf"/>
</dbReference>